<accession>A0ACC0YB66</accession>
<reference evidence="2" key="1">
    <citation type="journal article" date="2023" name="G3 (Bethesda)">
        <title>Genome assembly and association tests identify interacting loci associated with vigor, precocity, and sex in interspecific pistachio rootstocks.</title>
        <authorList>
            <person name="Palmer W."/>
            <person name="Jacygrad E."/>
            <person name="Sagayaradj S."/>
            <person name="Cavanaugh K."/>
            <person name="Han R."/>
            <person name="Bertier L."/>
            <person name="Beede B."/>
            <person name="Kafkas S."/>
            <person name="Golino D."/>
            <person name="Preece J."/>
            <person name="Michelmore R."/>
        </authorList>
    </citation>
    <scope>NUCLEOTIDE SEQUENCE [LARGE SCALE GENOMIC DNA]</scope>
</reference>
<proteinExistence type="predicted"/>
<sequence>MASTGMGLLMVLVTLFSFWAATRAQSDCTNVIITLAPCLNYVSGSSSTPSPSCCSQLASVVKSNPRCLCTVLNGGGSSLGVSINETLALALPGACNVETPPPVSRCNAAADGPLTSSFVSPEGSPETSPSDTTSGTGSKVVPSNAVSGSASNTEIINTPRRLVIILAVFMVPFALTASSF</sequence>
<comment type="caution">
    <text evidence="1">The sequence shown here is derived from an EMBL/GenBank/DDBJ whole genome shotgun (WGS) entry which is preliminary data.</text>
</comment>
<organism evidence="1 2">
    <name type="scientific">Pistacia integerrima</name>
    <dbReference type="NCBI Taxonomy" id="434235"/>
    <lineage>
        <taxon>Eukaryota</taxon>
        <taxon>Viridiplantae</taxon>
        <taxon>Streptophyta</taxon>
        <taxon>Embryophyta</taxon>
        <taxon>Tracheophyta</taxon>
        <taxon>Spermatophyta</taxon>
        <taxon>Magnoliopsida</taxon>
        <taxon>eudicotyledons</taxon>
        <taxon>Gunneridae</taxon>
        <taxon>Pentapetalae</taxon>
        <taxon>rosids</taxon>
        <taxon>malvids</taxon>
        <taxon>Sapindales</taxon>
        <taxon>Anacardiaceae</taxon>
        <taxon>Pistacia</taxon>
    </lineage>
</organism>
<evidence type="ECO:0000313" key="1">
    <source>
        <dbReference type="EMBL" id="KAJ0034183.1"/>
    </source>
</evidence>
<evidence type="ECO:0000313" key="2">
    <source>
        <dbReference type="Proteomes" id="UP001163603"/>
    </source>
</evidence>
<protein>
    <submittedName>
        <fullName evidence="1">Uncharacterized protein</fullName>
    </submittedName>
</protein>
<name>A0ACC0YB66_9ROSI</name>
<dbReference type="EMBL" id="CM047742">
    <property type="protein sequence ID" value="KAJ0034183.1"/>
    <property type="molecule type" value="Genomic_DNA"/>
</dbReference>
<dbReference type="Proteomes" id="UP001163603">
    <property type="component" value="Chromosome 7"/>
</dbReference>
<gene>
    <name evidence="1" type="ORF">Pint_24787</name>
</gene>
<keyword evidence="2" id="KW-1185">Reference proteome</keyword>